<feature type="transmembrane region" description="Helical" evidence="1">
    <location>
        <begin position="38"/>
        <end position="56"/>
    </location>
</feature>
<keyword evidence="3" id="KW-1185">Reference proteome</keyword>
<evidence type="ECO:0000313" key="2">
    <source>
        <dbReference type="EMBL" id="RMB60085.1"/>
    </source>
</evidence>
<dbReference type="Pfam" id="PF11292">
    <property type="entry name" value="DUF3093"/>
    <property type="match status" value="1"/>
</dbReference>
<protein>
    <submittedName>
        <fullName evidence="2">DUF3093 domain-containing protein</fullName>
    </submittedName>
</protein>
<dbReference type="InterPro" id="IPR021443">
    <property type="entry name" value="DUF3093"/>
</dbReference>
<comment type="caution">
    <text evidence="2">The sequence shown here is derived from an EMBL/GenBank/DDBJ whole genome shotgun (WGS) entry which is preliminary data.</text>
</comment>
<sequence>MTYVERLRVPSWWWLVAALLVASVAMAILAYVPWQQGVVIVGLFGLAVAVVVFSYGHTAVSVVDGVLHVGRYTLEGRWIAGVEPLDRDESAHAMAAGANPRDFLVTRPYITDLVRIRLNDAADPHPHWLISSRRPQEFAAAVEAISVGSA</sequence>
<evidence type="ECO:0000313" key="3">
    <source>
        <dbReference type="Proteomes" id="UP000275256"/>
    </source>
</evidence>
<proteinExistence type="predicted"/>
<organism evidence="2 3">
    <name type="scientific">Tessaracoccus antarcticus</name>
    <dbReference type="NCBI Taxonomy" id="2479848"/>
    <lineage>
        <taxon>Bacteria</taxon>
        <taxon>Bacillati</taxon>
        <taxon>Actinomycetota</taxon>
        <taxon>Actinomycetes</taxon>
        <taxon>Propionibacteriales</taxon>
        <taxon>Propionibacteriaceae</taxon>
        <taxon>Tessaracoccus</taxon>
    </lineage>
</organism>
<evidence type="ECO:0000256" key="1">
    <source>
        <dbReference type="SAM" id="Phobius"/>
    </source>
</evidence>
<dbReference type="RefSeq" id="WP_121901565.1">
    <property type="nucleotide sequence ID" value="NZ_REFW01000002.1"/>
</dbReference>
<keyword evidence="1" id="KW-0812">Transmembrane</keyword>
<keyword evidence="1" id="KW-1133">Transmembrane helix</keyword>
<accession>A0A3M0G5D2</accession>
<keyword evidence="1" id="KW-0472">Membrane</keyword>
<dbReference type="EMBL" id="REFW01000002">
    <property type="protein sequence ID" value="RMB60085.1"/>
    <property type="molecule type" value="Genomic_DNA"/>
</dbReference>
<dbReference type="AlphaFoldDB" id="A0A3M0G5D2"/>
<dbReference type="Proteomes" id="UP000275256">
    <property type="component" value="Unassembled WGS sequence"/>
</dbReference>
<name>A0A3M0G5D2_9ACTN</name>
<dbReference type="OrthoDB" id="3217020at2"/>
<reference evidence="2 3" key="1">
    <citation type="submission" date="2018-10" db="EMBL/GenBank/DDBJ databases">
        <title>Tessaracoccus antarcticuss sp. nov., isolated from sediment.</title>
        <authorList>
            <person name="Zhou L.Y."/>
            <person name="Du Z.J."/>
        </authorList>
    </citation>
    <scope>NUCLEOTIDE SEQUENCE [LARGE SCALE GENOMIC DNA]</scope>
    <source>
        <strain evidence="2 3">JDX10</strain>
    </source>
</reference>
<gene>
    <name evidence="2" type="ORF">EAX62_10285</name>
</gene>
<feature type="transmembrane region" description="Helical" evidence="1">
    <location>
        <begin position="12"/>
        <end position="32"/>
    </location>
</feature>